<evidence type="ECO:0000256" key="1">
    <source>
        <dbReference type="ARBA" id="ARBA00023015"/>
    </source>
</evidence>
<dbReference type="CDD" id="cd12193">
    <property type="entry name" value="bZIP_GCN4"/>
    <property type="match status" value="1"/>
</dbReference>
<evidence type="ECO:0000259" key="6">
    <source>
        <dbReference type="PROSITE" id="PS50217"/>
    </source>
</evidence>
<dbReference type="Pfam" id="PF07716">
    <property type="entry name" value="bZIP_2"/>
    <property type="match status" value="1"/>
</dbReference>
<dbReference type="AlphaFoldDB" id="A0A9P6Q9J0"/>
<reference evidence="7" key="1">
    <citation type="journal article" date="2020" name="Fungal Divers.">
        <title>Resolving the Mortierellaceae phylogeny through synthesis of multi-gene phylogenetics and phylogenomics.</title>
        <authorList>
            <person name="Vandepol N."/>
            <person name="Liber J."/>
            <person name="Desiro A."/>
            <person name="Na H."/>
            <person name="Kennedy M."/>
            <person name="Barry K."/>
            <person name="Grigoriev I.V."/>
            <person name="Miller A.N."/>
            <person name="O'Donnell K."/>
            <person name="Stajich J.E."/>
            <person name="Bonito G."/>
        </authorList>
    </citation>
    <scope>NUCLEOTIDE SEQUENCE</scope>
    <source>
        <strain evidence="7">BC1065</strain>
    </source>
</reference>
<dbReference type="Gene3D" id="3.30.160.60">
    <property type="entry name" value="Classic Zinc Finger"/>
    <property type="match status" value="1"/>
</dbReference>
<evidence type="ECO:0000256" key="4">
    <source>
        <dbReference type="SAM" id="Coils"/>
    </source>
</evidence>
<accession>A0A9P6Q9J0</accession>
<evidence type="ECO:0000256" key="2">
    <source>
        <dbReference type="ARBA" id="ARBA00023125"/>
    </source>
</evidence>
<dbReference type="Proteomes" id="UP000807716">
    <property type="component" value="Unassembled WGS sequence"/>
</dbReference>
<feature type="coiled-coil region" evidence="4">
    <location>
        <begin position="341"/>
        <end position="396"/>
    </location>
</feature>
<feature type="domain" description="BZIP" evidence="6">
    <location>
        <begin position="322"/>
        <end position="372"/>
    </location>
</feature>
<dbReference type="PANTHER" id="PTHR23351:SF24">
    <property type="entry name" value="ACTIVATING TRANSCRIPTION FACTOR 3-RELATED"/>
    <property type="match status" value="1"/>
</dbReference>
<name>A0A9P6Q9J0_9FUNG</name>
<dbReference type="SMART" id="SM00338">
    <property type="entry name" value="BRLZ"/>
    <property type="match status" value="1"/>
</dbReference>
<evidence type="ECO:0000313" key="7">
    <source>
        <dbReference type="EMBL" id="KAG0262950.1"/>
    </source>
</evidence>
<evidence type="ECO:0000313" key="8">
    <source>
        <dbReference type="Proteomes" id="UP000807716"/>
    </source>
</evidence>
<dbReference type="PANTHER" id="PTHR23351">
    <property type="entry name" value="FOS TRANSCRIPTION FACTOR-RELATED"/>
    <property type="match status" value="1"/>
</dbReference>
<evidence type="ECO:0000256" key="3">
    <source>
        <dbReference type="ARBA" id="ARBA00023163"/>
    </source>
</evidence>
<feature type="region of interest" description="Disordered" evidence="5">
    <location>
        <begin position="287"/>
        <end position="311"/>
    </location>
</feature>
<dbReference type="InterPro" id="IPR000837">
    <property type="entry name" value="AP-1"/>
</dbReference>
<dbReference type="GO" id="GO:0003700">
    <property type="term" value="F:DNA-binding transcription factor activity"/>
    <property type="evidence" value="ECO:0007669"/>
    <property type="project" value="InterPro"/>
</dbReference>
<keyword evidence="3" id="KW-0804">Transcription</keyword>
<dbReference type="GO" id="GO:0003677">
    <property type="term" value="F:DNA binding"/>
    <property type="evidence" value="ECO:0007669"/>
    <property type="project" value="UniProtKB-KW"/>
</dbReference>
<proteinExistence type="predicted"/>
<gene>
    <name evidence="7" type="ORF">DFQ27_002017</name>
</gene>
<keyword evidence="8" id="KW-1185">Reference proteome</keyword>
<organism evidence="7 8">
    <name type="scientific">Actinomortierella ambigua</name>
    <dbReference type="NCBI Taxonomy" id="1343610"/>
    <lineage>
        <taxon>Eukaryota</taxon>
        <taxon>Fungi</taxon>
        <taxon>Fungi incertae sedis</taxon>
        <taxon>Mucoromycota</taxon>
        <taxon>Mortierellomycotina</taxon>
        <taxon>Mortierellomycetes</taxon>
        <taxon>Mortierellales</taxon>
        <taxon>Mortierellaceae</taxon>
        <taxon>Actinomortierella</taxon>
    </lineage>
</organism>
<protein>
    <recommendedName>
        <fullName evidence="6">BZIP domain-containing protein</fullName>
    </recommendedName>
</protein>
<dbReference type="EMBL" id="JAAAJB010000172">
    <property type="protein sequence ID" value="KAG0262950.1"/>
    <property type="molecule type" value="Genomic_DNA"/>
</dbReference>
<dbReference type="GO" id="GO:0006357">
    <property type="term" value="P:regulation of transcription by RNA polymerase II"/>
    <property type="evidence" value="ECO:0007669"/>
    <property type="project" value="InterPro"/>
</dbReference>
<dbReference type="SUPFAM" id="SSF57959">
    <property type="entry name" value="Leucine zipper domain"/>
    <property type="match status" value="1"/>
</dbReference>
<dbReference type="InterPro" id="IPR046347">
    <property type="entry name" value="bZIP_sf"/>
</dbReference>
<comment type="caution">
    <text evidence="7">The sequence shown here is derived from an EMBL/GenBank/DDBJ whole genome shotgun (WGS) entry which is preliminary data.</text>
</comment>
<dbReference type="PROSITE" id="PS00036">
    <property type="entry name" value="BZIP_BASIC"/>
    <property type="match status" value="1"/>
</dbReference>
<dbReference type="InterPro" id="IPR004827">
    <property type="entry name" value="bZIP"/>
</dbReference>
<evidence type="ECO:0000256" key="5">
    <source>
        <dbReference type="SAM" id="MobiDB-lite"/>
    </source>
</evidence>
<sequence>MATAPATDFSMIDLINNNIKMSMSADSLESALTQFGKTATPGAHFASNTGNLVSSTLPSSTEGTGFDEWLAADLQFGSLSGDETSSLAGSSPFSSSIEDSPLLGFDSLTGGNSPSTLPVNLGPSLFEMPFATTVPTALTLNDLMPTPPASPLKLTAAAVRQAAAALNIPWSKDLEKALLSQATATTTSATESIDAVAKVATSPVILPLSSVPAMVIPKTEQDDIATTTTVTTPAPTPSLTPIAPAFTPIAPATTPSITSTMAAAVVSSLTMNTAASISAMTPATAATGTSTTVPVQPQRARKGSKRAMQMTPEDEANEIVLKRAKNTDAARRSRLKKLVRLETLECRVTDLESTNTQLTMQVAVLSSEKNGLMAKEAEQASRIAQLEAKLAEAHRALTSRA</sequence>
<keyword evidence="1" id="KW-0805">Transcription regulation</keyword>
<keyword evidence="2" id="KW-0238">DNA-binding</keyword>
<dbReference type="PROSITE" id="PS50217">
    <property type="entry name" value="BZIP"/>
    <property type="match status" value="1"/>
</dbReference>
<keyword evidence="4" id="KW-0175">Coiled coil</keyword>
<dbReference type="OrthoDB" id="2257100at2759"/>